<dbReference type="Gene3D" id="1.10.287.1260">
    <property type="match status" value="1"/>
</dbReference>
<keyword evidence="3" id="KW-1003">Cell membrane</keyword>
<feature type="region of interest" description="Disordered" evidence="7">
    <location>
        <begin position="322"/>
        <end position="344"/>
    </location>
</feature>
<comment type="subcellular location">
    <subcellularLocation>
        <location evidence="1">Cell membrane</location>
        <topology evidence="1">Multi-pass membrane protein</topology>
    </subcellularLocation>
</comment>
<feature type="transmembrane region" description="Helical" evidence="8">
    <location>
        <begin position="174"/>
        <end position="203"/>
    </location>
</feature>
<evidence type="ECO:0000256" key="8">
    <source>
        <dbReference type="SAM" id="Phobius"/>
    </source>
</evidence>
<dbReference type="Gene3D" id="2.30.30.60">
    <property type="match status" value="1"/>
</dbReference>
<evidence type="ECO:0000259" key="11">
    <source>
        <dbReference type="Pfam" id="PF21088"/>
    </source>
</evidence>
<feature type="transmembrane region" description="Helical" evidence="8">
    <location>
        <begin position="136"/>
        <end position="154"/>
    </location>
</feature>
<dbReference type="GO" id="GO:0008381">
    <property type="term" value="F:mechanosensitive monoatomic ion channel activity"/>
    <property type="evidence" value="ECO:0007669"/>
    <property type="project" value="InterPro"/>
</dbReference>
<protein>
    <submittedName>
        <fullName evidence="13">Potassium efflux system KefA protein</fullName>
    </submittedName>
</protein>
<evidence type="ECO:0000256" key="6">
    <source>
        <dbReference type="ARBA" id="ARBA00023136"/>
    </source>
</evidence>
<feature type="transmembrane region" description="Helical" evidence="8">
    <location>
        <begin position="215"/>
        <end position="234"/>
    </location>
</feature>
<feature type="transmembrane region" description="Helical" evidence="8">
    <location>
        <begin position="362"/>
        <end position="385"/>
    </location>
</feature>
<evidence type="ECO:0000313" key="14">
    <source>
        <dbReference type="Proteomes" id="UP000064912"/>
    </source>
</evidence>
<keyword evidence="6 8" id="KW-0472">Membrane</keyword>
<evidence type="ECO:0000313" key="13">
    <source>
        <dbReference type="EMBL" id="BAQ68428.1"/>
    </source>
</evidence>
<feature type="region of interest" description="Disordered" evidence="7">
    <location>
        <begin position="63"/>
        <end position="85"/>
    </location>
</feature>
<dbReference type="InterPro" id="IPR006685">
    <property type="entry name" value="MscS_channel_2nd"/>
</dbReference>
<accession>A0A0D6AZT7</accession>
<evidence type="ECO:0000256" key="5">
    <source>
        <dbReference type="ARBA" id="ARBA00022989"/>
    </source>
</evidence>
<feature type="domain" description="Mechanosensitive ion channel transmembrane helices 2/3" evidence="11">
    <location>
        <begin position="525"/>
        <end position="565"/>
    </location>
</feature>
<dbReference type="InterPro" id="IPR010920">
    <property type="entry name" value="LSM_dom_sf"/>
</dbReference>
<feature type="transmembrane region" description="Helical" evidence="8">
    <location>
        <begin position="516"/>
        <end position="537"/>
    </location>
</feature>
<feature type="transmembrane region" description="Helical" evidence="8">
    <location>
        <begin position="430"/>
        <end position="454"/>
    </location>
</feature>
<feature type="transmembrane region" description="Helical" evidence="8">
    <location>
        <begin position="474"/>
        <end position="495"/>
    </location>
</feature>
<feature type="domain" description="Mechanosensitive ion channel MscS" evidence="10">
    <location>
        <begin position="567"/>
        <end position="631"/>
    </location>
</feature>
<reference evidence="13 14" key="1">
    <citation type="submission" date="2015-02" db="EMBL/GenBank/DDBJ databases">
        <title>Genome sequene of Rhodovulum sulfidophilum DSM 2351.</title>
        <authorList>
            <person name="Nagao N."/>
        </authorList>
    </citation>
    <scope>NUCLEOTIDE SEQUENCE [LARGE SCALE GENOMIC DNA]</scope>
    <source>
        <strain evidence="13 14">DSM 2351</strain>
    </source>
</reference>
<dbReference type="Pfam" id="PF00924">
    <property type="entry name" value="MS_channel_2nd"/>
    <property type="match status" value="1"/>
</dbReference>
<dbReference type="InterPro" id="IPR011066">
    <property type="entry name" value="MscS_channel_C_sf"/>
</dbReference>
<feature type="transmembrane region" description="Helical" evidence="8">
    <location>
        <begin position="283"/>
        <end position="307"/>
    </location>
</feature>
<evidence type="ECO:0000256" key="2">
    <source>
        <dbReference type="ARBA" id="ARBA00008017"/>
    </source>
</evidence>
<dbReference type="EMBL" id="AP014800">
    <property type="protein sequence ID" value="BAQ68428.1"/>
    <property type="molecule type" value="Genomic_DNA"/>
</dbReference>
<gene>
    <name evidence="13" type="ORF">NHU_01268</name>
</gene>
<sequence>MNRFFRRLFPLLLATLFLSSLPAQAQTAPAAEDAPGAEARALIDILRNDSTREALIAELEQAAGRGSADQDRAAAPPSEAAGQGLGRRVAEATSAAVEDIAGRIAAGWAALGRAGQAFEGLDAGTFEAFGAAMRNLLAVVAATVLVQFALRRAVRPLHRRLGRTAAGQGLLRRLAPAALAALLDLGALVLAWAAGYALAAAAIGSAGTVGLNQSLYLNAFLVVGVVRLALDILLAPGAAPLRLLPVSDPGARRTAGLGMAIAGLLAYGHLLAVPVVARDVSALAAASLGALVTVLALLSLGALVVLYRRPVAQWMLTRLAPPVSSAPGTEEAPEPQTEPETGAPRRHGRLALALAQNWHWAALAYLAVLAAIVLTGPDGVVLAALAGSARLLAALLLAGIVSGALARAAARGVQLPERISDRLPLLEPRLNRVIPVAMVVLRYLIVLSVALFALDTLGVLAVGSWMESRFGLRVTGALSAVLLILAVAYGLWLALTSWVDYRLAPAPGRAASPREATLLSLLRNALTIVIVVLAAMFCLSEIGLDIGPLLASAGVLGLAIGFGAQKLVQDVITGVFIQLENAMNVGDVVSLGGTTGTVEKLTIRSVSLRDVSGTYHIIPFSSVDMVSNLTRDFSYYVCDMGVAYREDVDEVKVAMEDAFAELGRDPEARDAIRGDLEWFGLNSFGDSAVVVRARIRTLPGRQWGIGRTYNGILKRLFDERNIEIPFPHQTITFAEAKDGRTQPVRVINGEAQAAEPGA</sequence>
<feature type="signal peptide" evidence="9">
    <location>
        <begin position="1"/>
        <end position="25"/>
    </location>
</feature>
<dbReference type="Pfam" id="PF25392">
    <property type="entry name" value="MS_channel_TM1"/>
    <property type="match status" value="1"/>
</dbReference>
<dbReference type="InterPro" id="IPR057485">
    <property type="entry name" value="YbiO-like_TM1"/>
</dbReference>
<feature type="compositionally biased region" description="Low complexity" evidence="7">
    <location>
        <begin position="326"/>
        <end position="342"/>
    </location>
</feature>
<evidence type="ECO:0000256" key="4">
    <source>
        <dbReference type="ARBA" id="ARBA00022692"/>
    </source>
</evidence>
<dbReference type="Pfam" id="PF21088">
    <property type="entry name" value="MS_channel_1st"/>
    <property type="match status" value="1"/>
</dbReference>
<dbReference type="SUPFAM" id="SSF50182">
    <property type="entry name" value="Sm-like ribonucleoproteins"/>
    <property type="match status" value="1"/>
</dbReference>
<keyword evidence="4 8" id="KW-0812">Transmembrane</keyword>
<dbReference type="PANTHER" id="PTHR30460:SF0">
    <property type="entry name" value="MODERATE CONDUCTANCE MECHANOSENSITIVE CHANNEL YBIO"/>
    <property type="match status" value="1"/>
</dbReference>
<keyword evidence="9" id="KW-0732">Signal</keyword>
<dbReference type="InterPro" id="IPR049142">
    <property type="entry name" value="MS_channel_1st"/>
</dbReference>
<dbReference type="KEGG" id="rsu:NHU_01268"/>
<feature type="chain" id="PRO_5002301071" evidence="9">
    <location>
        <begin position="26"/>
        <end position="758"/>
    </location>
</feature>
<dbReference type="PANTHER" id="PTHR30460">
    <property type="entry name" value="MODERATE CONDUCTANCE MECHANOSENSITIVE CHANNEL YBIO"/>
    <property type="match status" value="1"/>
</dbReference>
<dbReference type="Proteomes" id="UP000064912">
    <property type="component" value="Chromosome"/>
</dbReference>
<dbReference type="SUPFAM" id="SSF82861">
    <property type="entry name" value="Mechanosensitive channel protein MscS (YggB), transmembrane region"/>
    <property type="match status" value="1"/>
</dbReference>
<feature type="transmembrane region" description="Helical" evidence="8">
    <location>
        <begin position="255"/>
        <end position="277"/>
    </location>
</feature>
<feature type="domain" description="Moderate conductance mechanosensitive channel YbiO-like transmembrane helix 1" evidence="12">
    <location>
        <begin position="388"/>
        <end position="465"/>
    </location>
</feature>
<evidence type="ECO:0000256" key="1">
    <source>
        <dbReference type="ARBA" id="ARBA00004651"/>
    </source>
</evidence>
<proteinExistence type="inferred from homology"/>
<evidence type="ECO:0000256" key="7">
    <source>
        <dbReference type="SAM" id="MobiDB-lite"/>
    </source>
</evidence>
<dbReference type="AlphaFoldDB" id="A0A0D6AZT7"/>
<dbReference type="PATRIC" id="fig|35806.4.peg.1309"/>
<evidence type="ECO:0000256" key="9">
    <source>
        <dbReference type="SAM" id="SignalP"/>
    </source>
</evidence>
<dbReference type="GO" id="GO:0005886">
    <property type="term" value="C:plasma membrane"/>
    <property type="evidence" value="ECO:0007669"/>
    <property type="project" value="UniProtKB-SubCell"/>
</dbReference>
<evidence type="ECO:0000259" key="10">
    <source>
        <dbReference type="Pfam" id="PF00924"/>
    </source>
</evidence>
<dbReference type="InterPro" id="IPR023408">
    <property type="entry name" value="MscS_beta-dom_sf"/>
</dbReference>
<comment type="similarity">
    <text evidence="2">Belongs to the MscS (TC 1.A.23) family.</text>
</comment>
<dbReference type="InterPro" id="IPR011014">
    <property type="entry name" value="MscS_channel_TM-2"/>
</dbReference>
<evidence type="ECO:0000259" key="12">
    <source>
        <dbReference type="Pfam" id="PF25392"/>
    </source>
</evidence>
<dbReference type="Gene3D" id="3.30.70.100">
    <property type="match status" value="1"/>
</dbReference>
<dbReference type="eggNOG" id="COG0668">
    <property type="taxonomic scope" value="Bacteria"/>
</dbReference>
<dbReference type="SUPFAM" id="SSF82689">
    <property type="entry name" value="Mechanosensitive channel protein MscS (YggB), C-terminal domain"/>
    <property type="match status" value="1"/>
</dbReference>
<dbReference type="InterPro" id="IPR045276">
    <property type="entry name" value="YbiO_bact"/>
</dbReference>
<evidence type="ECO:0000256" key="3">
    <source>
        <dbReference type="ARBA" id="ARBA00022475"/>
    </source>
</evidence>
<name>A0A0D6AZT7_RHOSU</name>
<organism evidence="13 14">
    <name type="scientific">Rhodovulum sulfidophilum</name>
    <name type="common">Rhodobacter sulfidophilus</name>
    <dbReference type="NCBI Taxonomy" id="35806"/>
    <lineage>
        <taxon>Bacteria</taxon>
        <taxon>Pseudomonadati</taxon>
        <taxon>Pseudomonadota</taxon>
        <taxon>Alphaproteobacteria</taxon>
        <taxon>Rhodobacterales</taxon>
        <taxon>Paracoccaceae</taxon>
        <taxon>Rhodovulum</taxon>
    </lineage>
</organism>
<keyword evidence="5 8" id="KW-1133">Transmembrane helix</keyword>
<feature type="transmembrane region" description="Helical" evidence="8">
    <location>
        <begin position="549"/>
        <end position="568"/>
    </location>
</feature>